<dbReference type="InterPro" id="IPR001650">
    <property type="entry name" value="Helicase_C-like"/>
</dbReference>
<dbReference type="InterPro" id="IPR027417">
    <property type="entry name" value="P-loop_NTPase"/>
</dbReference>
<evidence type="ECO:0000256" key="6">
    <source>
        <dbReference type="ARBA" id="ARBA00023125"/>
    </source>
</evidence>
<comment type="caution">
    <text evidence="12">The sequence shown here is derived from an EMBL/GenBank/DDBJ whole genome shotgun (WGS) entry which is preliminary data.</text>
</comment>
<sequence>MKITSIEHQKLQKLGHKDILSFATHVPKAYINTCLLESLENNSIGVLNIEVCALDFIRGKNILKIQAFMPKFKESIEMVIFNAKSFHKNIFSVGKSLYVLGKIEYKFNKYTIVQPKPINEIGKITLSFKSTALRSSTISELAQKIITIENLMEEGVPNHIARYIETIFHPTEKFLKEYQKNASFPDPYLNALKWIEIYNYLRHLSKKRRYFDAKHICTGDYKSFIKSLPFSLTKAQNETIETIAKDLTKPIAAKRLIMGDVGCGKTIVILSAVTMAYPKKSILMAPTTILARQLYEEAQKYLPTKIKTKLITADSKDMQIDKNIFGEEVHFIIGTQALLYRDFETQDLALVMSDEQHRFGTKQRHQLEKTTEEKTSGHTKKPHVLQFSATPIPRTMAMLNSSLIDVSYIKELPFKKDITTKIIDKSDFHHLISHIQSEINQHRQIVIVYPLVEESENFDYLSLKEGMLFWKKHFKNVYVTSGKDKDKEQVLEDFRDKGDILLATTLIEVGISLPKLSSIIIVAPERLGLATLHQLRGRVSRNGLKGYCFLYTNTKQSQRLKDFSRHLSGFDIAELDLKYRNSGDLLMGERQSGAEFEFFNMSTDEAILQEVKSQIDAT</sequence>
<protein>
    <submittedName>
        <fullName evidence="12">ATP-dependent DNA helicase RecG</fullName>
        <ecNumber evidence="12">3.6.4.12</ecNumber>
    </submittedName>
</protein>
<name>A0AA90PS03_9HELI</name>
<evidence type="ECO:0000313" key="12">
    <source>
        <dbReference type="EMBL" id="MDP2538394.1"/>
    </source>
</evidence>
<evidence type="ECO:0000256" key="1">
    <source>
        <dbReference type="ARBA" id="ARBA00022741"/>
    </source>
</evidence>
<evidence type="ECO:0000256" key="2">
    <source>
        <dbReference type="ARBA" id="ARBA00022763"/>
    </source>
</evidence>
<dbReference type="SMART" id="SM00487">
    <property type="entry name" value="DEXDc"/>
    <property type="match status" value="1"/>
</dbReference>
<dbReference type="GO" id="GO:0006281">
    <property type="term" value="P:DNA repair"/>
    <property type="evidence" value="ECO:0007669"/>
    <property type="project" value="UniProtKB-KW"/>
</dbReference>
<dbReference type="PROSITE" id="PS51194">
    <property type="entry name" value="HELICASE_CTER"/>
    <property type="match status" value="1"/>
</dbReference>
<keyword evidence="4 12" id="KW-0347">Helicase</keyword>
<keyword evidence="2" id="KW-0227">DNA damage</keyword>
<evidence type="ECO:0000313" key="14">
    <source>
        <dbReference type="Proteomes" id="UP001240777"/>
    </source>
</evidence>
<organism evidence="12 13">
    <name type="scientific">Helicobacter cappadocius</name>
    <dbReference type="NCBI Taxonomy" id="3063998"/>
    <lineage>
        <taxon>Bacteria</taxon>
        <taxon>Pseudomonadati</taxon>
        <taxon>Campylobacterota</taxon>
        <taxon>Epsilonproteobacteria</taxon>
        <taxon>Campylobacterales</taxon>
        <taxon>Helicobacteraceae</taxon>
        <taxon>Helicobacter</taxon>
    </lineage>
</organism>
<dbReference type="Gene3D" id="3.40.50.300">
    <property type="entry name" value="P-loop containing nucleotide triphosphate hydrolases"/>
    <property type="match status" value="2"/>
</dbReference>
<dbReference type="Proteomes" id="UP001177258">
    <property type="component" value="Unassembled WGS sequence"/>
</dbReference>
<dbReference type="Pfam" id="PF00270">
    <property type="entry name" value="DEAD"/>
    <property type="match status" value="1"/>
</dbReference>
<feature type="domain" description="Helicase ATP-binding" evidence="9">
    <location>
        <begin position="246"/>
        <end position="409"/>
    </location>
</feature>
<keyword evidence="14" id="KW-1185">Reference proteome</keyword>
<evidence type="ECO:0000313" key="13">
    <source>
        <dbReference type="Proteomes" id="UP001177258"/>
    </source>
</evidence>
<reference evidence="11 13" key="3">
    <citation type="journal article" date="2024" name="Syst. Appl. Microbiol.">
        <title>Helicobacter cappadocius sp. nov., from lizards: The first psychrotrophic Helicobacter species.</title>
        <authorList>
            <person name="Aydin F."/>
            <person name="Tarhane S."/>
            <person name="Karakaya E."/>
            <person name="Abay S."/>
            <person name="Kayman T."/>
            <person name="Guran O."/>
            <person name="Bozkurt E."/>
            <person name="Uzum N."/>
            <person name="Avci A."/>
            <person name="Olgun K."/>
            <person name="Jablonski D."/>
            <person name="Guran C."/>
            <person name="Burcin Saticioglu I."/>
        </authorList>
    </citation>
    <scope>NUCLEOTIDE SEQUENCE [LARGE SCALE GENOMIC DNA]</scope>
    <source>
        <strain evidence="11">Faydin-H75</strain>
        <strain evidence="13">faydin-H76</strain>
    </source>
</reference>
<evidence type="ECO:0000256" key="7">
    <source>
        <dbReference type="ARBA" id="ARBA00023204"/>
    </source>
</evidence>
<dbReference type="CDD" id="cd04488">
    <property type="entry name" value="RecG_wedge_OBF"/>
    <property type="match status" value="1"/>
</dbReference>
<keyword evidence="7" id="KW-0234">DNA repair</keyword>
<dbReference type="GO" id="GO:0003678">
    <property type="term" value="F:DNA helicase activity"/>
    <property type="evidence" value="ECO:0007669"/>
    <property type="project" value="UniProtKB-EC"/>
</dbReference>
<evidence type="ECO:0000256" key="5">
    <source>
        <dbReference type="ARBA" id="ARBA00022840"/>
    </source>
</evidence>
<dbReference type="GO" id="GO:0003677">
    <property type="term" value="F:DNA binding"/>
    <property type="evidence" value="ECO:0007669"/>
    <property type="project" value="UniProtKB-KW"/>
</dbReference>
<dbReference type="EMBL" id="JAUYZK010000001">
    <property type="protein sequence ID" value="MDP2538394.1"/>
    <property type="molecule type" value="Genomic_DNA"/>
</dbReference>
<dbReference type="NCBIfam" id="NF008169">
    <property type="entry name" value="PRK10917.2-3"/>
    <property type="match status" value="1"/>
</dbReference>
<dbReference type="RefSeq" id="WP_305516367.1">
    <property type="nucleotide sequence ID" value="NZ_JAUPEV010000001.1"/>
</dbReference>
<keyword evidence="5" id="KW-0067">ATP-binding</keyword>
<dbReference type="GO" id="GO:0016787">
    <property type="term" value="F:hydrolase activity"/>
    <property type="evidence" value="ECO:0007669"/>
    <property type="project" value="UniProtKB-KW"/>
</dbReference>
<accession>A0AA90PS03</accession>
<evidence type="ECO:0000313" key="11">
    <source>
        <dbReference type="EMBL" id="MDO7252527.1"/>
    </source>
</evidence>
<evidence type="ECO:0000259" key="9">
    <source>
        <dbReference type="PROSITE" id="PS51192"/>
    </source>
</evidence>
<dbReference type="PANTHER" id="PTHR47964:SF1">
    <property type="entry name" value="ATP-DEPENDENT DNA HELICASE HOMOLOG RECG, CHLOROPLASTIC"/>
    <property type="match status" value="1"/>
</dbReference>
<keyword evidence="3 12" id="KW-0378">Hydrolase</keyword>
<evidence type="ECO:0000259" key="10">
    <source>
        <dbReference type="PROSITE" id="PS51194"/>
    </source>
</evidence>
<feature type="domain" description="Helicase C-terminal" evidence="10">
    <location>
        <begin position="427"/>
        <end position="578"/>
    </location>
</feature>
<dbReference type="Proteomes" id="UP001240777">
    <property type="component" value="Unassembled WGS sequence"/>
</dbReference>
<dbReference type="Pfam" id="PF00271">
    <property type="entry name" value="Helicase_C"/>
    <property type="match status" value="1"/>
</dbReference>
<keyword evidence="1" id="KW-0547">Nucleotide-binding</keyword>
<feature type="compositionally biased region" description="Basic and acidic residues" evidence="8">
    <location>
        <begin position="365"/>
        <end position="376"/>
    </location>
</feature>
<dbReference type="SMART" id="SM00490">
    <property type="entry name" value="HELICc"/>
    <property type="match status" value="1"/>
</dbReference>
<feature type="region of interest" description="Disordered" evidence="8">
    <location>
        <begin position="359"/>
        <end position="380"/>
    </location>
</feature>
<dbReference type="PROSITE" id="PS51192">
    <property type="entry name" value="HELICASE_ATP_BIND_1"/>
    <property type="match status" value="1"/>
</dbReference>
<dbReference type="AlphaFoldDB" id="A0AA90PS03"/>
<dbReference type="InterPro" id="IPR014001">
    <property type="entry name" value="Helicase_ATP-bd"/>
</dbReference>
<dbReference type="PANTHER" id="PTHR47964">
    <property type="entry name" value="ATP-DEPENDENT DNA HELICASE HOMOLOG RECG, CHLOROPLASTIC"/>
    <property type="match status" value="1"/>
</dbReference>
<evidence type="ECO:0000256" key="4">
    <source>
        <dbReference type="ARBA" id="ARBA00022806"/>
    </source>
</evidence>
<proteinExistence type="predicted"/>
<dbReference type="EMBL" id="JAUPEV010000001">
    <property type="protein sequence ID" value="MDO7252527.1"/>
    <property type="molecule type" value="Genomic_DNA"/>
</dbReference>
<reference evidence="11" key="2">
    <citation type="submission" date="2023-07" db="EMBL/GenBank/DDBJ databases">
        <authorList>
            <person name="Aydin F."/>
            <person name="Tarhane S."/>
            <person name="Saticioglu I.B."/>
            <person name="Karakaya E."/>
            <person name="Abay S."/>
            <person name="Guran O."/>
            <person name="Bozkurt E."/>
            <person name="Uzum N."/>
            <person name="Olgun K."/>
            <person name="Jablonski D."/>
        </authorList>
    </citation>
    <scope>NUCLEOTIDE SEQUENCE</scope>
    <source>
        <strain evidence="11">Faydin-H75</strain>
    </source>
</reference>
<gene>
    <name evidence="12" type="primary">recG</name>
    <name evidence="11" type="ORF">Q5I04_01150</name>
    <name evidence="12" type="ORF">Q5I06_01150</name>
</gene>
<keyword evidence="6" id="KW-0238">DNA-binding</keyword>
<evidence type="ECO:0000256" key="3">
    <source>
        <dbReference type="ARBA" id="ARBA00022801"/>
    </source>
</evidence>
<evidence type="ECO:0000256" key="8">
    <source>
        <dbReference type="SAM" id="MobiDB-lite"/>
    </source>
</evidence>
<dbReference type="InterPro" id="IPR047112">
    <property type="entry name" value="RecG/Mfd"/>
</dbReference>
<dbReference type="SUPFAM" id="SSF52540">
    <property type="entry name" value="P-loop containing nucleoside triphosphate hydrolases"/>
    <property type="match status" value="1"/>
</dbReference>
<dbReference type="EC" id="3.6.4.12" evidence="12"/>
<reference evidence="12 14" key="1">
    <citation type="submission" date="2023-07" db="EMBL/GenBank/DDBJ databases">
        <title>Unpublished Manusciprt.</title>
        <authorList>
            <person name="Aydin F."/>
            <person name="Tarhane S."/>
            <person name="Saticioglu I.B."/>
            <person name="Karakaya E."/>
            <person name="Abay S."/>
            <person name="Guran O."/>
            <person name="Bozkurt E."/>
            <person name="Uzum N."/>
            <person name="Olgun K."/>
            <person name="Jablonski D."/>
        </authorList>
    </citation>
    <scope>NUCLEOTIDE SEQUENCE</scope>
    <source>
        <strain evidence="14">faydin-H75</strain>
        <strain evidence="12">Faydin-H76</strain>
    </source>
</reference>
<dbReference type="InterPro" id="IPR011545">
    <property type="entry name" value="DEAD/DEAH_box_helicase_dom"/>
</dbReference>
<dbReference type="GO" id="GO:0005524">
    <property type="term" value="F:ATP binding"/>
    <property type="evidence" value="ECO:0007669"/>
    <property type="project" value="UniProtKB-KW"/>
</dbReference>